<proteinExistence type="predicted"/>
<dbReference type="InterPro" id="IPR001279">
    <property type="entry name" value="Metallo-B-lactamas"/>
</dbReference>
<reference evidence="3 4" key="1">
    <citation type="submission" date="2013-07" db="EMBL/GenBank/DDBJ databases">
        <title>Comparative Genomic and Metabolomic Analysis of Twelve Strains of Pseudoalteromonas luteoviolacea.</title>
        <authorList>
            <person name="Vynne N.G."/>
            <person name="Mansson M."/>
            <person name="Gram L."/>
        </authorList>
    </citation>
    <scope>NUCLEOTIDE SEQUENCE [LARGE SCALE GENOMIC DNA]</scope>
    <source>
        <strain evidence="3 4">H33</strain>
    </source>
</reference>
<name>A0A162A7I9_9GAMM</name>
<sequence length="530" mass="59880">MAQKSLHMKGNIMRIYFIRKTWSKAHDCRALFCALVVLQSGSAYADEAAIEAITRAAEVYGIDTISKLKQLKVEESLYRYMQGQSGHVEEGSHSLVLHRYKQQLEINFAAKSKSFKRSDENLIGNYGYHSLVTLDRRYLNGKGMKVDHCMQTYQPSTRMSWDSVAFNMEQSVDTLIIKELSDNRADVSSGGVTYIQGDVHTVLNWTINQVRKTAYIGSASGLLSRLTTKEKGKMTRYDFLGHTHNNQGLTWASQTIVSQEHKPTLHVTERVVTQSTPTFPLVLKPDGYKLSDNDTFLEFAQESVNEVAKGVFLVGQGWGFTLFVDIGTSYISAGSWQMPNDTFTWQQRLNKLDQHLGTHKPVSQFIVTHHHDDHLMGLNEVSTHGAKILLMAEHQKAVEASLEQPLTPKNSAFLHDGMMLANNQVQVFDVPSSHADHNLVVYLPKQKVVFAEDMFGSSLETGFHSPNSWPSRDVYYRAQVLNERLNELGIQAEHFVSSHHGRVLSKDEFKALVNLSCPEDSVLIKRLYVR</sequence>
<gene>
    <name evidence="3" type="ORF">N476_05085</name>
</gene>
<evidence type="ECO:0000313" key="3">
    <source>
        <dbReference type="EMBL" id="KZN45393.1"/>
    </source>
</evidence>
<dbReference type="SUPFAM" id="SSF56281">
    <property type="entry name" value="Metallo-hydrolase/oxidoreductase"/>
    <property type="match status" value="1"/>
</dbReference>
<dbReference type="PATRIC" id="fig|1365251.3.peg.4985"/>
<dbReference type="Gene3D" id="3.60.15.10">
    <property type="entry name" value="Ribonuclease Z/Hydroxyacylglutathione hydrolase-like"/>
    <property type="match status" value="1"/>
</dbReference>
<dbReference type="AlphaFoldDB" id="A0A162A7I9"/>
<evidence type="ECO:0000313" key="4">
    <source>
        <dbReference type="Proteomes" id="UP000076503"/>
    </source>
</evidence>
<feature type="chain" id="PRO_5007831913" description="Metallo-beta-lactamase domain-containing protein" evidence="1">
    <location>
        <begin position="46"/>
        <end position="530"/>
    </location>
</feature>
<organism evidence="3 4">
    <name type="scientific">Pseudoalteromonas luteoviolacea H33</name>
    <dbReference type="NCBI Taxonomy" id="1365251"/>
    <lineage>
        <taxon>Bacteria</taxon>
        <taxon>Pseudomonadati</taxon>
        <taxon>Pseudomonadota</taxon>
        <taxon>Gammaproteobacteria</taxon>
        <taxon>Alteromonadales</taxon>
        <taxon>Pseudoalteromonadaceae</taxon>
        <taxon>Pseudoalteromonas</taxon>
    </lineage>
</organism>
<comment type="caution">
    <text evidence="3">The sequence shown here is derived from an EMBL/GenBank/DDBJ whole genome shotgun (WGS) entry which is preliminary data.</text>
</comment>
<dbReference type="EMBL" id="AUXZ01000130">
    <property type="protein sequence ID" value="KZN45393.1"/>
    <property type="molecule type" value="Genomic_DNA"/>
</dbReference>
<keyword evidence="1" id="KW-0732">Signal</keyword>
<evidence type="ECO:0000256" key="1">
    <source>
        <dbReference type="SAM" id="SignalP"/>
    </source>
</evidence>
<feature type="domain" description="Metallo-beta-lactamase" evidence="2">
    <location>
        <begin position="308"/>
        <end position="499"/>
    </location>
</feature>
<feature type="signal peptide" evidence="1">
    <location>
        <begin position="1"/>
        <end position="45"/>
    </location>
</feature>
<dbReference type="Proteomes" id="UP000076503">
    <property type="component" value="Unassembled WGS sequence"/>
</dbReference>
<dbReference type="InterPro" id="IPR036866">
    <property type="entry name" value="RibonucZ/Hydroxyglut_hydro"/>
</dbReference>
<accession>A0A162A7I9</accession>
<evidence type="ECO:0000259" key="2">
    <source>
        <dbReference type="SMART" id="SM00849"/>
    </source>
</evidence>
<protein>
    <recommendedName>
        <fullName evidence="2">Metallo-beta-lactamase domain-containing protein</fullName>
    </recommendedName>
</protein>
<dbReference type="SMART" id="SM00849">
    <property type="entry name" value="Lactamase_B"/>
    <property type="match status" value="1"/>
</dbReference>